<dbReference type="InterPro" id="IPR000014">
    <property type="entry name" value="PAS"/>
</dbReference>
<protein>
    <recommendedName>
        <fullName evidence="2">histidine kinase</fullName>
        <ecNumber evidence="2">2.7.13.3</ecNumber>
    </recommendedName>
</protein>
<dbReference type="Gene3D" id="3.30.565.10">
    <property type="entry name" value="Histidine kinase-like ATPase, C-terminal domain"/>
    <property type="match status" value="1"/>
</dbReference>
<evidence type="ECO:0000256" key="3">
    <source>
        <dbReference type="ARBA" id="ARBA00022553"/>
    </source>
</evidence>
<dbReference type="SMART" id="SM00091">
    <property type="entry name" value="PAS"/>
    <property type="match status" value="1"/>
</dbReference>
<dbReference type="PANTHER" id="PTHR43065">
    <property type="entry name" value="SENSOR HISTIDINE KINASE"/>
    <property type="match status" value="1"/>
</dbReference>
<dbReference type="InterPro" id="IPR005467">
    <property type="entry name" value="His_kinase_dom"/>
</dbReference>
<feature type="domain" description="Histidine kinase" evidence="9">
    <location>
        <begin position="137"/>
        <end position="351"/>
    </location>
</feature>
<dbReference type="Gene3D" id="1.10.287.130">
    <property type="match status" value="1"/>
</dbReference>
<dbReference type="GO" id="GO:0005524">
    <property type="term" value="F:ATP binding"/>
    <property type="evidence" value="ECO:0007669"/>
    <property type="project" value="UniProtKB-KW"/>
</dbReference>
<dbReference type="InterPro" id="IPR004358">
    <property type="entry name" value="Sig_transdc_His_kin-like_C"/>
</dbReference>
<gene>
    <name evidence="10" type="ORF">AMRN_1314</name>
    <name evidence="11" type="ORF">CPH92_08150</name>
</gene>
<evidence type="ECO:0000313" key="11">
    <source>
        <dbReference type="EMBL" id="PHO15182.1"/>
    </source>
</evidence>
<reference evidence="11" key="2">
    <citation type="submission" date="2017-09" db="EMBL/GenBank/DDBJ databases">
        <authorList>
            <person name="Perez-Cataluna A."/>
            <person name="Figueras M.J."/>
            <person name="Salas-Masso N."/>
        </authorList>
    </citation>
    <scope>NUCLEOTIDE SEQUENCE</scope>
    <source>
        <strain evidence="11">CECT 7727</strain>
    </source>
</reference>
<evidence type="ECO:0000256" key="6">
    <source>
        <dbReference type="ARBA" id="ARBA00022777"/>
    </source>
</evidence>
<dbReference type="InterPro" id="IPR036097">
    <property type="entry name" value="HisK_dim/P_sf"/>
</dbReference>
<reference evidence="12" key="1">
    <citation type="submission" date="2017-09" db="EMBL/GenBank/DDBJ databases">
        <title>Arcobacter canalis sp. nov., a new species isolated from a water canal contaminated with urban sewage.</title>
        <authorList>
            <person name="Perez-Cataluna A."/>
            <person name="Salas-Masso N."/>
            <person name="Figueras M.J."/>
        </authorList>
    </citation>
    <scope>NUCLEOTIDE SEQUENCE [LARGE SCALE GENOMIC DNA]</scope>
    <source>
        <strain evidence="12">CECT 7727</strain>
    </source>
</reference>
<evidence type="ECO:0000256" key="7">
    <source>
        <dbReference type="ARBA" id="ARBA00022840"/>
    </source>
</evidence>
<dbReference type="PANTHER" id="PTHR43065:SF10">
    <property type="entry name" value="PEROXIDE STRESS-ACTIVATED HISTIDINE KINASE MAK3"/>
    <property type="match status" value="1"/>
</dbReference>
<dbReference type="GO" id="GO:0000155">
    <property type="term" value="F:phosphorelay sensor kinase activity"/>
    <property type="evidence" value="ECO:0007669"/>
    <property type="project" value="InterPro"/>
</dbReference>
<dbReference type="Proteomes" id="UP000264693">
    <property type="component" value="Chromosome"/>
</dbReference>
<dbReference type="KEGG" id="amar:AMRN_1314"/>
<dbReference type="AlphaFoldDB" id="A0A347TKC7"/>
<evidence type="ECO:0000313" key="10">
    <source>
        <dbReference type="EMBL" id="AXX87055.1"/>
    </source>
</evidence>
<dbReference type="PRINTS" id="PR00344">
    <property type="entry name" value="BCTRLSENSOR"/>
</dbReference>
<evidence type="ECO:0000256" key="5">
    <source>
        <dbReference type="ARBA" id="ARBA00022741"/>
    </source>
</evidence>
<keyword evidence="7" id="KW-0067">ATP-binding</keyword>
<dbReference type="Pfam" id="PF02518">
    <property type="entry name" value="HATPase_c"/>
    <property type="match status" value="1"/>
</dbReference>
<dbReference type="InterPro" id="IPR036890">
    <property type="entry name" value="HATPase_C_sf"/>
</dbReference>
<keyword evidence="6 10" id="KW-0418">Kinase</keyword>
<dbReference type="EC" id="2.7.13.3" evidence="2"/>
<dbReference type="SMART" id="SM00387">
    <property type="entry name" value="HATPase_c"/>
    <property type="match status" value="1"/>
</dbReference>
<dbReference type="PROSITE" id="PS50109">
    <property type="entry name" value="HIS_KIN"/>
    <property type="match status" value="1"/>
</dbReference>
<keyword evidence="4" id="KW-0808">Transferase</keyword>
<evidence type="ECO:0000313" key="12">
    <source>
        <dbReference type="Proteomes" id="UP000224740"/>
    </source>
</evidence>
<evidence type="ECO:0000313" key="13">
    <source>
        <dbReference type="Proteomes" id="UP000264693"/>
    </source>
</evidence>
<dbReference type="Gene3D" id="3.30.450.20">
    <property type="entry name" value="PAS domain"/>
    <property type="match status" value="1"/>
</dbReference>
<evidence type="ECO:0000256" key="8">
    <source>
        <dbReference type="ARBA" id="ARBA00023012"/>
    </source>
</evidence>
<dbReference type="RefSeq" id="WP_099311242.1">
    <property type="nucleotide sequence ID" value="NZ_CP032101.1"/>
</dbReference>
<dbReference type="InterPro" id="IPR003594">
    <property type="entry name" value="HATPase_dom"/>
</dbReference>
<dbReference type="InterPro" id="IPR035965">
    <property type="entry name" value="PAS-like_dom_sf"/>
</dbReference>
<dbReference type="SUPFAM" id="SSF55785">
    <property type="entry name" value="PYP-like sensor domain (PAS domain)"/>
    <property type="match status" value="1"/>
</dbReference>
<dbReference type="SUPFAM" id="SSF47384">
    <property type="entry name" value="Homodimeric domain of signal transducing histidine kinase"/>
    <property type="match status" value="1"/>
</dbReference>
<dbReference type="SUPFAM" id="SSF55874">
    <property type="entry name" value="ATPase domain of HSP90 chaperone/DNA topoisomerase II/histidine kinase"/>
    <property type="match status" value="1"/>
</dbReference>
<organism evidence="10 13">
    <name type="scientific">Malaciobacter marinus</name>
    <dbReference type="NCBI Taxonomy" id="505249"/>
    <lineage>
        <taxon>Bacteria</taxon>
        <taxon>Pseudomonadati</taxon>
        <taxon>Campylobacterota</taxon>
        <taxon>Epsilonproteobacteria</taxon>
        <taxon>Campylobacterales</taxon>
        <taxon>Arcobacteraceae</taxon>
        <taxon>Malaciobacter</taxon>
    </lineage>
</organism>
<keyword evidence="3" id="KW-0597">Phosphoprotein</keyword>
<evidence type="ECO:0000256" key="4">
    <source>
        <dbReference type="ARBA" id="ARBA00022679"/>
    </source>
</evidence>
<dbReference type="Proteomes" id="UP000224740">
    <property type="component" value="Unassembled WGS sequence"/>
</dbReference>
<accession>A0A347TKC7</accession>
<evidence type="ECO:0000259" key="9">
    <source>
        <dbReference type="PROSITE" id="PS50109"/>
    </source>
</evidence>
<proteinExistence type="predicted"/>
<evidence type="ECO:0000256" key="1">
    <source>
        <dbReference type="ARBA" id="ARBA00000085"/>
    </source>
</evidence>
<reference evidence="10 13" key="3">
    <citation type="submission" date="2018-08" db="EMBL/GenBank/DDBJ databases">
        <title>Complete genome of the Arcobacter marinus type strain JCM 15502.</title>
        <authorList>
            <person name="Miller W.G."/>
            <person name="Yee E."/>
            <person name="Huynh S."/>
            <person name="Parker C.T."/>
        </authorList>
    </citation>
    <scope>NUCLEOTIDE SEQUENCE [LARGE SCALE GENOMIC DNA]</scope>
    <source>
        <strain evidence="10 13">JCM 15502</strain>
    </source>
</reference>
<name>A0A347TKC7_9BACT</name>
<dbReference type="EMBL" id="NXAO01000034">
    <property type="protein sequence ID" value="PHO15182.1"/>
    <property type="molecule type" value="Genomic_DNA"/>
</dbReference>
<keyword evidence="5" id="KW-0547">Nucleotide-binding</keyword>
<keyword evidence="8" id="KW-0902">Two-component regulatory system</keyword>
<keyword evidence="12" id="KW-1185">Reference proteome</keyword>
<dbReference type="EMBL" id="CP032101">
    <property type="protein sequence ID" value="AXX87055.1"/>
    <property type="molecule type" value="Genomic_DNA"/>
</dbReference>
<sequence>MKKQIDNDSENINTILNSTIEGILIIKQGFIVNANDALVQILEYKTKDELIGNLATGVLIPSTTQKFLEFNRHLFQEVTLVSNNGVLIPAIIKISDIKLSGEKYKIVSLIDLREIKENENLLFRQSKLASLGEMISMIAHQWRQPLASVGSIMAKLRFKTKKNSVIKNEDLIKDVLSVQGYLKYMSKTIDDFANFFKDDKQKEYIDIIKTTIQAKELIQPSLEITNINLEINKIDIEKIYTYKNEYIQIILNLINNSIDAITEREIKKGKIDISFVKSENYLRIKVSDNAKGIPQDIINRVFDPYFSTKHEKNGTGLGLYMCKVILEKHFSGTIDVKNTSQGACFSIDIKI</sequence>
<comment type="catalytic activity">
    <reaction evidence="1">
        <text>ATP + protein L-histidine = ADP + protein N-phospho-L-histidine.</text>
        <dbReference type="EC" id="2.7.13.3"/>
    </reaction>
</comment>
<evidence type="ECO:0000256" key="2">
    <source>
        <dbReference type="ARBA" id="ARBA00012438"/>
    </source>
</evidence>